<protein>
    <submittedName>
        <fullName evidence="1">Uncharacterized protein</fullName>
    </submittedName>
</protein>
<accession>A0ABZ1B913</accession>
<keyword evidence="2" id="KW-1185">Reference proteome</keyword>
<organism evidence="1 2">
    <name type="scientific">Blastococcus brunescens</name>
    <dbReference type="NCBI Taxonomy" id="1564165"/>
    <lineage>
        <taxon>Bacteria</taxon>
        <taxon>Bacillati</taxon>
        <taxon>Actinomycetota</taxon>
        <taxon>Actinomycetes</taxon>
        <taxon>Geodermatophilales</taxon>
        <taxon>Geodermatophilaceae</taxon>
        <taxon>Blastococcus</taxon>
    </lineage>
</organism>
<reference evidence="1 2" key="1">
    <citation type="submission" date="2023-12" db="EMBL/GenBank/DDBJ databases">
        <title>Blastococcus brunescens sp. nov., an actonobacterium isolated from sandstone collected in sahara desert.</title>
        <authorList>
            <person name="Gtari M."/>
            <person name="Ghodhbane F."/>
        </authorList>
    </citation>
    <scope>NUCLEOTIDE SEQUENCE [LARGE SCALE GENOMIC DNA]</scope>
    <source>
        <strain evidence="1 2">BMG 8361</strain>
    </source>
</reference>
<name>A0ABZ1B913_9ACTN</name>
<dbReference type="Proteomes" id="UP001324287">
    <property type="component" value="Chromosome"/>
</dbReference>
<dbReference type="RefSeq" id="WP_324278609.1">
    <property type="nucleotide sequence ID" value="NZ_CP141261.1"/>
</dbReference>
<evidence type="ECO:0000313" key="1">
    <source>
        <dbReference type="EMBL" id="WRL67302.1"/>
    </source>
</evidence>
<evidence type="ECO:0000313" key="2">
    <source>
        <dbReference type="Proteomes" id="UP001324287"/>
    </source>
</evidence>
<gene>
    <name evidence="1" type="ORF">U6N30_23215</name>
</gene>
<proteinExistence type="predicted"/>
<sequence>MISMTPTFAPADLLGQGGLDARPVYAPGLCAGLAERAVAPTAASQGTGLPAGGTAVRLRPVSRQAIGHDVVTKHVFDNNGTTLGSHSSRRPQS</sequence>
<dbReference type="EMBL" id="CP141261">
    <property type="protein sequence ID" value="WRL67302.1"/>
    <property type="molecule type" value="Genomic_DNA"/>
</dbReference>